<dbReference type="SUPFAM" id="SSF46785">
    <property type="entry name" value="Winged helix' DNA-binding domain"/>
    <property type="match status" value="1"/>
</dbReference>
<dbReference type="PANTHER" id="PTHR33204:SF37">
    <property type="entry name" value="HTH-TYPE TRANSCRIPTIONAL REGULATOR YODB"/>
    <property type="match status" value="1"/>
</dbReference>
<keyword evidence="6" id="KW-1185">Reference proteome</keyword>
<proteinExistence type="predicted"/>
<organism evidence="5 6">
    <name type="scientific">Nocardioides albus</name>
    <dbReference type="NCBI Taxonomy" id="1841"/>
    <lineage>
        <taxon>Bacteria</taxon>
        <taxon>Bacillati</taxon>
        <taxon>Actinomycetota</taxon>
        <taxon>Actinomycetes</taxon>
        <taxon>Propionibacteriales</taxon>
        <taxon>Nocardioidaceae</taxon>
        <taxon>Nocardioides</taxon>
    </lineage>
</organism>
<evidence type="ECO:0000256" key="3">
    <source>
        <dbReference type="ARBA" id="ARBA00023163"/>
    </source>
</evidence>
<dbReference type="Gene3D" id="1.10.10.10">
    <property type="entry name" value="Winged helix-like DNA-binding domain superfamily/Winged helix DNA-binding domain"/>
    <property type="match status" value="1"/>
</dbReference>
<dbReference type="RefSeq" id="WP_221209252.1">
    <property type="nucleotide sequence ID" value="NZ_BMQT01000014.1"/>
</dbReference>
<evidence type="ECO:0000259" key="4">
    <source>
        <dbReference type="Pfam" id="PF01638"/>
    </source>
</evidence>
<evidence type="ECO:0000313" key="5">
    <source>
        <dbReference type="EMBL" id="MBB3092015.1"/>
    </source>
</evidence>
<evidence type="ECO:0000256" key="2">
    <source>
        <dbReference type="ARBA" id="ARBA00023125"/>
    </source>
</evidence>
<dbReference type="PANTHER" id="PTHR33204">
    <property type="entry name" value="TRANSCRIPTIONAL REGULATOR, MARR FAMILY"/>
    <property type="match status" value="1"/>
</dbReference>
<sequence length="101" mass="11424">MRPADDPQPPTSSQPVMTLLDQLSRRATLRVLWELRSGPLTFREIVVAAESNSSVVNTRLHELRSHGIVDHAQGGYRLTDAGKELLELLLPLDRWARRRMG</sequence>
<keyword evidence="2 5" id="KW-0238">DNA-binding</keyword>
<dbReference type="EMBL" id="JACHXG010000015">
    <property type="protein sequence ID" value="MBB3092015.1"/>
    <property type="molecule type" value="Genomic_DNA"/>
</dbReference>
<dbReference type="InterPro" id="IPR036390">
    <property type="entry name" value="WH_DNA-bd_sf"/>
</dbReference>
<reference evidence="5 6" key="1">
    <citation type="submission" date="2020-08" db="EMBL/GenBank/DDBJ databases">
        <title>Genomic Encyclopedia of Type Strains, Phase III (KMG-III): the genomes of soil and plant-associated and newly described type strains.</title>
        <authorList>
            <person name="Whitman W."/>
        </authorList>
    </citation>
    <scope>NUCLEOTIDE SEQUENCE [LARGE SCALE GENOMIC DNA]</scope>
    <source>
        <strain evidence="5 6">CECT 3302</strain>
    </source>
</reference>
<dbReference type="Pfam" id="PF01638">
    <property type="entry name" value="HxlR"/>
    <property type="match status" value="1"/>
</dbReference>
<dbReference type="GO" id="GO:0003677">
    <property type="term" value="F:DNA binding"/>
    <property type="evidence" value="ECO:0007669"/>
    <property type="project" value="UniProtKB-KW"/>
</dbReference>
<dbReference type="InterPro" id="IPR036388">
    <property type="entry name" value="WH-like_DNA-bd_sf"/>
</dbReference>
<keyword evidence="1" id="KW-0805">Transcription regulation</keyword>
<evidence type="ECO:0000313" key="6">
    <source>
        <dbReference type="Proteomes" id="UP000577707"/>
    </source>
</evidence>
<dbReference type="InterPro" id="IPR002577">
    <property type="entry name" value="HTH_HxlR"/>
</dbReference>
<dbReference type="Proteomes" id="UP000577707">
    <property type="component" value="Unassembled WGS sequence"/>
</dbReference>
<evidence type="ECO:0000256" key="1">
    <source>
        <dbReference type="ARBA" id="ARBA00023015"/>
    </source>
</evidence>
<feature type="domain" description="HTH hxlR-type" evidence="4">
    <location>
        <begin position="24"/>
        <end position="98"/>
    </location>
</feature>
<comment type="caution">
    <text evidence="5">The sequence shown here is derived from an EMBL/GenBank/DDBJ whole genome shotgun (WGS) entry which is preliminary data.</text>
</comment>
<gene>
    <name evidence="5" type="ORF">FHS12_004992</name>
</gene>
<protein>
    <submittedName>
        <fullName evidence="5">DNA-binding HxlR family transcriptional regulator</fullName>
    </submittedName>
</protein>
<name>A0A7W5A9S0_9ACTN</name>
<accession>A0A7W5A9S0</accession>
<dbReference type="AlphaFoldDB" id="A0A7W5A9S0"/>
<keyword evidence="3" id="KW-0804">Transcription</keyword>